<dbReference type="PANTHER" id="PTHR47642">
    <property type="entry name" value="ATP-DEPENDENT DNA HELICASE"/>
    <property type="match status" value="1"/>
</dbReference>
<reference evidence="1" key="1">
    <citation type="submission" date="2021-08" db="EMBL/GenBank/DDBJ databases">
        <authorList>
            <person name="Misof B."/>
            <person name="Oliver O."/>
            <person name="Podsiadlowski L."/>
            <person name="Donath A."/>
            <person name="Peters R."/>
            <person name="Mayer C."/>
            <person name="Rust J."/>
            <person name="Gunkel S."/>
            <person name="Lesny P."/>
            <person name="Martin S."/>
            <person name="Oeyen J.P."/>
            <person name="Petersen M."/>
            <person name="Panagiotis P."/>
            <person name="Wilbrandt J."/>
            <person name="Tanja T."/>
        </authorList>
    </citation>
    <scope>NUCLEOTIDE SEQUENCE</scope>
    <source>
        <strain evidence="1">GBR_01_08_01A</strain>
        <tissue evidence="1">Thorax + abdomen</tissue>
    </source>
</reference>
<proteinExistence type="predicted"/>
<name>A0AAD9VMH3_9HYME</name>
<evidence type="ECO:0000313" key="2">
    <source>
        <dbReference type="Proteomes" id="UP001258017"/>
    </source>
</evidence>
<evidence type="ECO:0000313" key="1">
    <source>
        <dbReference type="EMBL" id="KAK2579152.1"/>
    </source>
</evidence>
<dbReference type="Proteomes" id="UP001258017">
    <property type="component" value="Unassembled WGS sequence"/>
</dbReference>
<accession>A0AAD9VMH3</accession>
<dbReference type="PANTHER" id="PTHR47642:SF5">
    <property type="entry name" value="ATP-DEPENDENT DNA HELICASE"/>
    <property type="match status" value="1"/>
</dbReference>
<dbReference type="AlphaFoldDB" id="A0AAD9VMH3"/>
<organism evidence="1 2">
    <name type="scientific">Odynerus spinipes</name>
    <dbReference type="NCBI Taxonomy" id="1348599"/>
    <lineage>
        <taxon>Eukaryota</taxon>
        <taxon>Metazoa</taxon>
        <taxon>Ecdysozoa</taxon>
        <taxon>Arthropoda</taxon>
        <taxon>Hexapoda</taxon>
        <taxon>Insecta</taxon>
        <taxon>Pterygota</taxon>
        <taxon>Neoptera</taxon>
        <taxon>Endopterygota</taxon>
        <taxon>Hymenoptera</taxon>
        <taxon>Apocrita</taxon>
        <taxon>Aculeata</taxon>
        <taxon>Vespoidea</taxon>
        <taxon>Vespidae</taxon>
        <taxon>Eumeninae</taxon>
        <taxon>Odynerus</taxon>
    </lineage>
</organism>
<protein>
    <submittedName>
        <fullName evidence="1">Uncharacterized protein</fullName>
    </submittedName>
</protein>
<dbReference type="EMBL" id="JAIFRP010000101">
    <property type="protein sequence ID" value="KAK2579152.1"/>
    <property type="molecule type" value="Genomic_DNA"/>
</dbReference>
<comment type="caution">
    <text evidence="1">The sequence shown here is derived from an EMBL/GenBank/DDBJ whole genome shotgun (WGS) entry which is preliminary data.</text>
</comment>
<keyword evidence="2" id="KW-1185">Reference proteome</keyword>
<reference evidence="1" key="2">
    <citation type="journal article" date="2023" name="Commun. Biol.">
        <title>Intrasexual cuticular hydrocarbon dimorphism in a wasp sheds light on hydrocarbon biosynthesis genes in Hymenoptera.</title>
        <authorList>
            <person name="Moris V.C."/>
            <person name="Podsiadlowski L."/>
            <person name="Martin S."/>
            <person name="Oeyen J.P."/>
            <person name="Donath A."/>
            <person name="Petersen M."/>
            <person name="Wilbrandt J."/>
            <person name="Misof B."/>
            <person name="Liedtke D."/>
            <person name="Thamm M."/>
            <person name="Scheiner R."/>
            <person name="Schmitt T."/>
            <person name="Niehuis O."/>
        </authorList>
    </citation>
    <scope>NUCLEOTIDE SEQUENCE</scope>
    <source>
        <strain evidence="1">GBR_01_08_01A</strain>
    </source>
</reference>
<dbReference type="InterPro" id="IPR051055">
    <property type="entry name" value="PIF1_helicase"/>
</dbReference>
<gene>
    <name evidence="1" type="ORF">KPH14_011173</name>
</gene>
<sequence length="255" mass="29578">MTILQSKKCNPFADSLGANKQDAISIIDKLISVSSKEASGHIKLQTHKHTFTCFKKIVANRAQKCRFEAPFMPCRSTIILIPMEKTEPQFAKHSTHYKRIRANLETTDYEDMDSFYNKNQITSDQHYEQILRAGITRSKVFLKRKTLEKWHNAFNPFIFHTLQSNTDFQFILDEYSCAAYVVEYVNKTNRGISNLQRHIIKIMDEHPEFDIVEITRKMSVDLLNTVEVTSQEAAWYLLREPMSNSSSIVAYIPTV</sequence>